<dbReference type="GeneID" id="106672406"/>
<accession>A0A8I6S7K3</accession>
<feature type="region of interest" description="Disordered" evidence="1">
    <location>
        <begin position="1"/>
        <end position="35"/>
    </location>
</feature>
<dbReference type="Proteomes" id="UP000494040">
    <property type="component" value="Unassembled WGS sequence"/>
</dbReference>
<organism evidence="2 3">
    <name type="scientific">Cimex lectularius</name>
    <name type="common">Bed bug</name>
    <name type="synonym">Acanthia lectularia</name>
    <dbReference type="NCBI Taxonomy" id="79782"/>
    <lineage>
        <taxon>Eukaryota</taxon>
        <taxon>Metazoa</taxon>
        <taxon>Ecdysozoa</taxon>
        <taxon>Arthropoda</taxon>
        <taxon>Hexapoda</taxon>
        <taxon>Insecta</taxon>
        <taxon>Pterygota</taxon>
        <taxon>Neoptera</taxon>
        <taxon>Paraneoptera</taxon>
        <taxon>Hemiptera</taxon>
        <taxon>Heteroptera</taxon>
        <taxon>Panheteroptera</taxon>
        <taxon>Cimicomorpha</taxon>
        <taxon>Cimicidae</taxon>
        <taxon>Cimex</taxon>
    </lineage>
</organism>
<keyword evidence="3" id="KW-1185">Reference proteome</keyword>
<evidence type="ECO:0000256" key="1">
    <source>
        <dbReference type="SAM" id="MobiDB-lite"/>
    </source>
</evidence>
<feature type="compositionally biased region" description="Basic residues" evidence="1">
    <location>
        <begin position="16"/>
        <end position="35"/>
    </location>
</feature>
<dbReference type="KEGG" id="clec:106672406"/>
<evidence type="ECO:0000313" key="3">
    <source>
        <dbReference type="Proteomes" id="UP000494040"/>
    </source>
</evidence>
<dbReference type="AlphaFoldDB" id="A0A8I6S7K3"/>
<dbReference type="RefSeq" id="XP_014259295.1">
    <property type="nucleotide sequence ID" value="XM_014403809.2"/>
</dbReference>
<proteinExistence type="predicted"/>
<dbReference type="EnsemblMetazoa" id="XM_014403809.2">
    <property type="protein sequence ID" value="XP_014259295.1"/>
    <property type="gene ID" value="LOC106672406"/>
</dbReference>
<name>A0A8I6S7K3_CIMLE</name>
<sequence>MPGIGNEQATTTTRILTKKPKRGKRQKKSHKKGTTFKKIDDNKWIESNRINVEKADIEDMRLLVHCNKMLNAHERRISDGLLVQQCFRAHRQDEQRKRRRRHKKANKSDDEHKEIDDDDPHPSLHLTVKI</sequence>
<reference evidence="2" key="1">
    <citation type="submission" date="2022-01" db="UniProtKB">
        <authorList>
            <consortium name="EnsemblMetazoa"/>
        </authorList>
    </citation>
    <scope>IDENTIFICATION</scope>
</reference>
<feature type="compositionally biased region" description="Basic and acidic residues" evidence="1">
    <location>
        <begin position="106"/>
        <end position="115"/>
    </location>
</feature>
<feature type="region of interest" description="Disordered" evidence="1">
    <location>
        <begin position="90"/>
        <end position="130"/>
    </location>
</feature>
<evidence type="ECO:0000313" key="2">
    <source>
        <dbReference type="EnsemblMetazoa" id="XP_014259295.1"/>
    </source>
</evidence>
<protein>
    <submittedName>
        <fullName evidence="2">Uncharacterized protein</fullName>
    </submittedName>
</protein>